<evidence type="ECO:0000313" key="3">
    <source>
        <dbReference type="Proteomes" id="UP001597196"/>
    </source>
</evidence>
<dbReference type="Pfam" id="PF01844">
    <property type="entry name" value="HNH"/>
    <property type="match status" value="1"/>
</dbReference>
<keyword evidence="2" id="KW-0540">Nuclease</keyword>
<keyword evidence="2" id="KW-0378">Hydrolase</keyword>
<name>A0ABW4CD44_9LACO</name>
<dbReference type="GO" id="GO:0004519">
    <property type="term" value="F:endonuclease activity"/>
    <property type="evidence" value="ECO:0007669"/>
    <property type="project" value="UniProtKB-KW"/>
</dbReference>
<dbReference type="InterPro" id="IPR003615">
    <property type="entry name" value="HNH_nuc"/>
</dbReference>
<keyword evidence="2" id="KW-0255">Endonuclease</keyword>
<dbReference type="Gene3D" id="1.10.30.50">
    <property type="match status" value="1"/>
</dbReference>
<dbReference type="Proteomes" id="UP001597196">
    <property type="component" value="Unassembled WGS sequence"/>
</dbReference>
<feature type="domain" description="HNH" evidence="1">
    <location>
        <begin position="2"/>
        <end position="47"/>
    </location>
</feature>
<dbReference type="EMBL" id="JBHTOC010000001">
    <property type="protein sequence ID" value="MFD1428680.1"/>
    <property type="molecule type" value="Genomic_DNA"/>
</dbReference>
<accession>A0ABW4CD44</accession>
<dbReference type="RefSeq" id="WP_225877860.1">
    <property type="nucleotide sequence ID" value="NZ_BOLQ01000001.1"/>
</dbReference>
<evidence type="ECO:0000313" key="2">
    <source>
        <dbReference type="EMBL" id="MFD1428680.1"/>
    </source>
</evidence>
<keyword evidence="3" id="KW-1185">Reference proteome</keyword>
<sequence length="80" mass="9549">MCQSCSNVIQDRKVIDHIVPLRLCQGGQALDSDNLWTLCYRCHYRKTLLEQIIAKQPNGDNKLRHLDRQWWTKVLREKKE</sequence>
<dbReference type="CDD" id="cd00085">
    <property type="entry name" value="HNHc"/>
    <property type="match status" value="1"/>
</dbReference>
<dbReference type="InterPro" id="IPR002711">
    <property type="entry name" value="HNH"/>
</dbReference>
<gene>
    <name evidence="2" type="ORF">ACFQ4P_00275</name>
</gene>
<organism evidence="2 3">
    <name type="scientific">Lacticaseibacillus mingshuiensis</name>
    <dbReference type="NCBI Taxonomy" id="2799574"/>
    <lineage>
        <taxon>Bacteria</taxon>
        <taxon>Bacillati</taxon>
        <taxon>Bacillota</taxon>
        <taxon>Bacilli</taxon>
        <taxon>Lactobacillales</taxon>
        <taxon>Lactobacillaceae</taxon>
        <taxon>Lacticaseibacillus</taxon>
    </lineage>
</organism>
<protein>
    <submittedName>
        <fullName evidence="2">HNH endonuclease</fullName>
    </submittedName>
</protein>
<reference evidence="3" key="1">
    <citation type="journal article" date="2019" name="Int. J. Syst. Evol. Microbiol.">
        <title>The Global Catalogue of Microorganisms (GCM) 10K type strain sequencing project: providing services to taxonomists for standard genome sequencing and annotation.</title>
        <authorList>
            <consortium name="The Broad Institute Genomics Platform"/>
            <consortium name="The Broad Institute Genome Sequencing Center for Infectious Disease"/>
            <person name="Wu L."/>
            <person name="Ma J."/>
        </authorList>
    </citation>
    <scope>NUCLEOTIDE SEQUENCE [LARGE SCALE GENOMIC DNA]</scope>
    <source>
        <strain evidence="3">CCM 8980</strain>
    </source>
</reference>
<evidence type="ECO:0000259" key="1">
    <source>
        <dbReference type="Pfam" id="PF01844"/>
    </source>
</evidence>
<proteinExistence type="predicted"/>
<comment type="caution">
    <text evidence="2">The sequence shown here is derived from an EMBL/GenBank/DDBJ whole genome shotgun (WGS) entry which is preliminary data.</text>
</comment>